<keyword evidence="2" id="KW-0805">Transcription regulation</keyword>
<protein>
    <recommendedName>
        <fullName evidence="7">WRKY domain-containing protein</fullName>
    </recommendedName>
</protein>
<keyword evidence="9" id="KW-1185">Reference proteome</keyword>
<sequence>MENKHQQIFYNTDHNTNPSSAAAATFIGQQIDPATHQVSSSDMFDIPFNNEKFDLVEMLSNRDYYIPTNTSIFDVIGAPSSVVLPSALQPQPEPFVPAPALEVTSEINNTPATPNNSSMISSSSNETVAEDQVSKRIGKDVEEEKLVEDKNKKLLKPKNVRTKKKKEPIFAFMTKTDIDNMDDGYRWRKYGQKAVKDSPFPRNYYRCTSEGCGVKKKVERSSEDPSTVITTYEGTHNHVYPVNAPRGNMGNYSKSYGFDGSSSNVGGGIGGSIGSGNLSSGIGGVGGGVGGELRAKLSSGIGGNFSNGGFSGGSISGKFSSTSCGIGGGMAGCFSGLIGSASGGSLSTDIGGDSGRISGGFSSGGGGFSYGLGGGNFASGIGGASGGYIISNIGAASSFSSGRSGFGSSSNGDIVDNVNRSGMIRDNFYNASAIGSGKIGSPDIDGGDTGGNGIGGSAIGGGAASHINSPYTAELASYQQFPQQRQHQPYLYNNPSLSSYTFEAPNVAVSTTSAIIGSGSSFGNNDMFSLEMYEQLAVLGEQALLEDILAPRMEEEKKNDQK</sequence>
<evidence type="ECO:0000256" key="5">
    <source>
        <dbReference type="ARBA" id="ARBA00023242"/>
    </source>
</evidence>
<keyword evidence="4" id="KW-0804">Transcription</keyword>
<organism evidence="8 9">
    <name type="scientific">Heracleum sosnowskyi</name>
    <dbReference type="NCBI Taxonomy" id="360622"/>
    <lineage>
        <taxon>Eukaryota</taxon>
        <taxon>Viridiplantae</taxon>
        <taxon>Streptophyta</taxon>
        <taxon>Embryophyta</taxon>
        <taxon>Tracheophyta</taxon>
        <taxon>Spermatophyta</taxon>
        <taxon>Magnoliopsida</taxon>
        <taxon>eudicotyledons</taxon>
        <taxon>Gunneridae</taxon>
        <taxon>Pentapetalae</taxon>
        <taxon>asterids</taxon>
        <taxon>campanulids</taxon>
        <taxon>Apiales</taxon>
        <taxon>Apiaceae</taxon>
        <taxon>Apioideae</taxon>
        <taxon>apioid superclade</taxon>
        <taxon>Tordylieae</taxon>
        <taxon>Tordyliinae</taxon>
        <taxon>Heracleum</taxon>
    </lineage>
</organism>
<dbReference type="SUPFAM" id="SSF118290">
    <property type="entry name" value="WRKY DNA-binding domain"/>
    <property type="match status" value="1"/>
</dbReference>
<dbReference type="InterPro" id="IPR003657">
    <property type="entry name" value="WRKY_dom"/>
</dbReference>
<evidence type="ECO:0000313" key="9">
    <source>
        <dbReference type="Proteomes" id="UP001237642"/>
    </source>
</evidence>
<dbReference type="GO" id="GO:0005634">
    <property type="term" value="C:nucleus"/>
    <property type="evidence" value="ECO:0007669"/>
    <property type="project" value="UniProtKB-SubCell"/>
</dbReference>
<dbReference type="Gene3D" id="2.20.25.80">
    <property type="entry name" value="WRKY domain"/>
    <property type="match status" value="1"/>
</dbReference>
<keyword evidence="3" id="KW-0238">DNA-binding</keyword>
<evidence type="ECO:0000259" key="7">
    <source>
        <dbReference type="PROSITE" id="PS50811"/>
    </source>
</evidence>
<proteinExistence type="predicted"/>
<dbReference type="Proteomes" id="UP001237642">
    <property type="component" value="Unassembled WGS sequence"/>
</dbReference>
<reference evidence="8" key="2">
    <citation type="submission" date="2023-05" db="EMBL/GenBank/DDBJ databases">
        <authorList>
            <person name="Schelkunov M.I."/>
        </authorList>
    </citation>
    <scope>NUCLEOTIDE SEQUENCE</scope>
    <source>
        <strain evidence="8">Hsosn_3</strain>
        <tissue evidence="8">Leaf</tissue>
    </source>
</reference>
<evidence type="ECO:0000256" key="6">
    <source>
        <dbReference type="SAM" id="MobiDB-lite"/>
    </source>
</evidence>
<dbReference type="GO" id="GO:0003700">
    <property type="term" value="F:DNA-binding transcription factor activity"/>
    <property type="evidence" value="ECO:0007669"/>
    <property type="project" value="InterPro"/>
</dbReference>
<dbReference type="InterPro" id="IPR036576">
    <property type="entry name" value="WRKY_dom_sf"/>
</dbReference>
<evidence type="ECO:0000256" key="3">
    <source>
        <dbReference type="ARBA" id="ARBA00023125"/>
    </source>
</evidence>
<comment type="subcellular location">
    <subcellularLocation>
        <location evidence="1">Nucleus</location>
    </subcellularLocation>
</comment>
<comment type="caution">
    <text evidence="8">The sequence shown here is derived from an EMBL/GenBank/DDBJ whole genome shotgun (WGS) entry which is preliminary data.</text>
</comment>
<dbReference type="Pfam" id="PF03106">
    <property type="entry name" value="WRKY"/>
    <property type="match status" value="1"/>
</dbReference>
<evidence type="ECO:0000313" key="8">
    <source>
        <dbReference type="EMBL" id="KAK1390368.1"/>
    </source>
</evidence>
<dbReference type="GO" id="GO:0043565">
    <property type="term" value="F:sequence-specific DNA binding"/>
    <property type="evidence" value="ECO:0007669"/>
    <property type="project" value="InterPro"/>
</dbReference>
<dbReference type="PANTHER" id="PTHR31221:SF350">
    <property type="entry name" value="WRKY TRANSCRIPTION FACTOR 48-RELATED"/>
    <property type="match status" value="1"/>
</dbReference>
<dbReference type="SMART" id="SM00774">
    <property type="entry name" value="WRKY"/>
    <property type="match status" value="1"/>
</dbReference>
<dbReference type="InterPro" id="IPR044810">
    <property type="entry name" value="WRKY_plant"/>
</dbReference>
<feature type="compositionally biased region" description="Low complexity" evidence="6">
    <location>
        <begin position="115"/>
        <end position="125"/>
    </location>
</feature>
<gene>
    <name evidence="8" type="ORF">POM88_018546</name>
</gene>
<dbReference type="EMBL" id="JAUIZM010000004">
    <property type="protein sequence ID" value="KAK1390368.1"/>
    <property type="molecule type" value="Genomic_DNA"/>
</dbReference>
<evidence type="ECO:0000256" key="2">
    <source>
        <dbReference type="ARBA" id="ARBA00023015"/>
    </source>
</evidence>
<dbReference type="PANTHER" id="PTHR31221">
    <property type="entry name" value="WRKY TRANSCRIPTION FACTOR PROTEIN 1-RELATED"/>
    <property type="match status" value="1"/>
</dbReference>
<dbReference type="AlphaFoldDB" id="A0AAD8ISI9"/>
<dbReference type="FunFam" id="2.20.25.80:FF:000003">
    <property type="entry name" value="WRKY transcription factor 57"/>
    <property type="match status" value="1"/>
</dbReference>
<feature type="domain" description="WRKY" evidence="7">
    <location>
        <begin position="176"/>
        <end position="241"/>
    </location>
</feature>
<accession>A0AAD8ISI9</accession>
<reference evidence="8" key="1">
    <citation type="submission" date="2023-02" db="EMBL/GenBank/DDBJ databases">
        <title>Genome of toxic invasive species Heracleum sosnowskyi carries increased number of genes despite the absence of recent whole-genome duplications.</title>
        <authorList>
            <person name="Schelkunov M."/>
            <person name="Shtratnikova V."/>
            <person name="Makarenko M."/>
            <person name="Klepikova A."/>
            <person name="Omelchenko D."/>
            <person name="Novikova G."/>
            <person name="Obukhova E."/>
            <person name="Bogdanov V."/>
            <person name="Penin A."/>
            <person name="Logacheva M."/>
        </authorList>
    </citation>
    <scope>NUCLEOTIDE SEQUENCE</scope>
    <source>
        <strain evidence="8">Hsosn_3</strain>
        <tissue evidence="8">Leaf</tissue>
    </source>
</reference>
<keyword evidence="5" id="KW-0539">Nucleus</keyword>
<feature type="region of interest" description="Disordered" evidence="6">
    <location>
        <begin position="108"/>
        <end position="136"/>
    </location>
</feature>
<evidence type="ECO:0000256" key="4">
    <source>
        <dbReference type="ARBA" id="ARBA00023163"/>
    </source>
</evidence>
<dbReference type="PROSITE" id="PS50811">
    <property type="entry name" value="WRKY"/>
    <property type="match status" value="1"/>
</dbReference>
<name>A0AAD8ISI9_9APIA</name>
<evidence type="ECO:0000256" key="1">
    <source>
        <dbReference type="ARBA" id="ARBA00004123"/>
    </source>
</evidence>